<keyword evidence="2" id="KW-0732">Signal</keyword>
<dbReference type="SUPFAM" id="SSF56925">
    <property type="entry name" value="OMPA-like"/>
    <property type="match status" value="1"/>
</dbReference>
<dbReference type="GO" id="GO:0019867">
    <property type="term" value="C:outer membrane"/>
    <property type="evidence" value="ECO:0007669"/>
    <property type="project" value="InterPro"/>
</dbReference>
<dbReference type="Pfam" id="PF03922">
    <property type="entry name" value="OmpW"/>
    <property type="match status" value="1"/>
</dbReference>
<sequence length="199" mass="20871">MKKILAATLAAALGTTALPALAQSAGDWTVGLGLGVVAPKSNNGLLAGQPTTIDNDVRPTITFEYFVRDNIGIELLAATPFEHTATVTGVGTVSTKHLPPTLSVNYHFANDSKFTPFVGAGINYTTFFEESSALGTVSLSDSVGLALHAGLDVAISDKGSLRADLRWIDINSDAYLNGAFIGEAEIDPIVFGLSYIHNF</sequence>
<feature type="signal peptide" evidence="2">
    <location>
        <begin position="1"/>
        <end position="22"/>
    </location>
</feature>
<dbReference type="Gene3D" id="2.40.160.20">
    <property type="match status" value="1"/>
</dbReference>
<comment type="similarity">
    <text evidence="1">Belongs to the OmpW/AlkL family.</text>
</comment>
<evidence type="ECO:0000256" key="1">
    <source>
        <dbReference type="ARBA" id="ARBA00009330"/>
    </source>
</evidence>
<proteinExistence type="inferred from homology"/>
<dbReference type="PANTHER" id="PTHR36920">
    <property type="match status" value="1"/>
</dbReference>
<gene>
    <name evidence="3" type="ORF">ATO10_00320</name>
</gene>
<dbReference type="Proteomes" id="UP000024836">
    <property type="component" value="Unassembled WGS sequence"/>
</dbReference>
<dbReference type="EMBL" id="AQQY01000001">
    <property type="protein sequence ID" value="KCV83159.1"/>
    <property type="molecule type" value="Genomic_DNA"/>
</dbReference>
<accession>A0A058ZNF9</accession>
<evidence type="ECO:0000313" key="4">
    <source>
        <dbReference type="Proteomes" id="UP000024836"/>
    </source>
</evidence>
<comment type="caution">
    <text evidence="3">The sequence shown here is derived from an EMBL/GenBank/DDBJ whole genome shotgun (WGS) entry which is preliminary data.</text>
</comment>
<evidence type="ECO:0000256" key="2">
    <source>
        <dbReference type="SAM" id="SignalP"/>
    </source>
</evidence>
<dbReference type="InterPro" id="IPR005618">
    <property type="entry name" value="OMPW"/>
</dbReference>
<keyword evidence="4" id="KW-1185">Reference proteome</keyword>
<dbReference type="OrthoDB" id="9807574at2"/>
<dbReference type="GO" id="GO:0055085">
    <property type="term" value="P:transmembrane transport"/>
    <property type="evidence" value="ECO:0007669"/>
    <property type="project" value="TreeGrafter"/>
</dbReference>
<dbReference type="InterPro" id="IPR011250">
    <property type="entry name" value="OMP/PagP_B-barrel"/>
</dbReference>
<dbReference type="PATRIC" id="fig|1461693.3.peg.67"/>
<organism evidence="3 4">
    <name type="scientific">Actibacterium atlanticum</name>
    <dbReference type="NCBI Taxonomy" id="1461693"/>
    <lineage>
        <taxon>Bacteria</taxon>
        <taxon>Pseudomonadati</taxon>
        <taxon>Pseudomonadota</taxon>
        <taxon>Alphaproteobacteria</taxon>
        <taxon>Rhodobacterales</taxon>
        <taxon>Roseobacteraceae</taxon>
        <taxon>Actibacterium</taxon>
    </lineage>
</organism>
<dbReference type="eggNOG" id="COG3047">
    <property type="taxonomic scope" value="Bacteria"/>
</dbReference>
<name>A0A058ZNF9_9RHOB</name>
<reference evidence="3 4" key="1">
    <citation type="submission" date="2013-04" db="EMBL/GenBank/DDBJ databases">
        <title>Shimia sp. 22II-S11-Z10 Genome Sequencing.</title>
        <authorList>
            <person name="Lai Q."/>
            <person name="Li G."/>
            <person name="Shao Z."/>
        </authorList>
    </citation>
    <scope>NUCLEOTIDE SEQUENCE [LARGE SCALE GENOMIC DNA]</scope>
    <source>
        <strain evidence="4">22II-S11-Z10</strain>
    </source>
</reference>
<dbReference type="PANTHER" id="PTHR36920:SF1">
    <property type="entry name" value="OUTER MEMBRANE PROTEIN W"/>
    <property type="match status" value="1"/>
</dbReference>
<feature type="chain" id="PRO_5001566793" evidence="2">
    <location>
        <begin position="23"/>
        <end position="199"/>
    </location>
</feature>
<dbReference type="AlphaFoldDB" id="A0A058ZNF9"/>
<dbReference type="STRING" id="1461693.ATO10_00320"/>
<evidence type="ECO:0000313" key="3">
    <source>
        <dbReference type="EMBL" id="KCV83159.1"/>
    </source>
</evidence>
<dbReference type="RefSeq" id="WP_035246634.1">
    <property type="nucleotide sequence ID" value="NZ_AQQY01000001.1"/>
</dbReference>
<protein>
    <submittedName>
        <fullName evidence="3">Outer membrane protein OmpW</fullName>
    </submittedName>
</protein>